<gene>
    <name evidence="2" type="ORF">ACFP4F_07015</name>
</gene>
<protein>
    <submittedName>
        <fullName evidence="2">Uncharacterized protein</fullName>
    </submittedName>
</protein>
<dbReference type="Proteomes" id="UP001596139">
    <property type="component" value="Unassembled WGS sequence"/>
</dbReference>
<feature type="compositionally biased region" description="Basic and acidic residues" evidence="1">
    <location>
        <begin position="16"/>
        <end position="33"/>
    </location>
</feature>
<proteinExistence type="predicted"/>
<evidence type="ECO:0000313" key="3">
    <source>
        <dbReference type="Proteomes" id="UP001596139"/>
    </source>
</evidence>
<sequence length="77" mass="8199">MTQHVKPVTAAHPAGRRPDGGEHDSMEQLRGDCARMAPHWKPDGLSAGPRRPAAELRGITVPAASAKLLEGMSEYGD</sequence>
<accession>A0ABW1MH43</accession>
<reference evidence="3" key="1">
    <citation type="journal article" date="2019" name="Int. J. Syst. Evol. Microbiol.">
        <title>The Global Catalogue of Microorganisms (GCM) 10K type strain sequencing project: providing services to taxonomists for standard genome sequencing and annotation.</title>
        <authorList>
            <consortium name="The Broad Institute Genomics Platform"/>
            <consortium name="The Broad Institute Genome Sequencing Center for Infectious Disease"/>
            <person name="Wu L."/>
            <person name="Ma J."/>
        </authorList>
    </citation>
    <scope>NUCLEOTIDE SEQUENCE [LARGE SCALE GENOMIC DNA]</scope>
    <source>
        <strain evidence="3">CGMCC 1.15180</strain>
    </source>
</reference>
<feature type="region of interest" description="Disordered" evidence="1">
    <location>
        <begin position="1"/>
        <end position="52"/>
    </location>
</feature>
<evidence type="ECO:0000313" key="2">
    <source>
        <dbReference type="EMBL" id="MFC6062292.1"/>
    </source>
</evidence>
<name>A0ABW1MH43_9ACTN</name>
<dbReference type="EMBL" id="JBHSPX010000002">
    <property type="protein sequence ID" value="MFC6062292.1"/>
    <property type="molecule type" value="Genomic_DNA"/>
</dbReference>
<organism evidence="2 3">
    <name type="scientific">Streptomyces ochraceiscleroticus</name>
    <dbReference type="NCBI Taxonomy" id="47761"/>
    <lineage>
        <taxon>Bacteria</taxon>
        <taxon>Bacillati</taxon>
        <taxon>Actinomycetota</taxon>
        <taxon>Actinomycetes</taxon>
        <taxon>Kitasatosporales</taxon>
        <taxon>Streptomycetaceae</taxon>
        <taxon>Streptomyces</taxon>
    </lineage>
</organism>
<dbReference type="RefSeq" id="WP_031056748.1">
    <property type="nucleotide sequence ID" value="NZ_JBHSPX010000002.1"/>
</dbReference>
<comment type="caution">
    <text evidence="2">The sequence shown here is derived from an EMBL/GenBank/DDBJ whole genome shotgun (WGS) entry which is preliminary data.</text>
</comment>
<evidence type="ECO:0000256" key="1">
    <source>
        <dbReference type="SAM" id="MobiDB-lite"/>
    </source>
</evidence>
<keyword evidence="3" id="KW-1185">Reference proteome</keyword>